<organism evidence="2 3">
    <name type="scientific">Salinimicrobium catena</name>
    <dbReference type="NCBI Taxonomy" id="390640"/>
    <lineage>
        <taxon>Bacteria</taxon>
        <taxon>Pseudomonadati</taxon>
        <taxon>Bacteroidota</taxon>
        <taxon>Flavobacteriia</taxon>
        <taxon>Flavobacteriales</taxon>
        <taxon>Flavobacteriaceae</taxon>
        <taxon>Salinimicrobium</taxon>
    </lineage>
</organism>
<sequence>MIDISCIIINYNTSEYTLNCIRSILATHKGKISYEIIVVDNASEKEDYFKLEKGIKDLNTSNLHLVKSKQNVGFGGGNMMGVQHCSPCRYYAFINNDTLLPEEDTFGKLFKFMEEHEYVGVCSPQMLDEDHKFRMTIDHFSSVPREILRRPILEFLFPKKFLNRKVFYDKPTRADYVQGSFMFTRTEDFNAIGGFDTNLFLYYEESDLCRRLLKERNKNTYLIPDVQYIHFKGASTKKNVVMKTELKLSLLYNIRKHYGFWAYKILLTHLQIRYFFTSIVKPHYFPLWKVLLRGANISESIKNKQPIKP</sequence>
<protein>
    <recommendedName>
        <fullName evidence="1">Glycosyltransferase 2-like domain-containing protein</fullName>
    </recommendedName>
</protein>
<dbReference type="OrthoDB" id="9771846at2"/>
<dbReference type="STRING" id="390640.SAMN04488034_11044"/>
<dbReference type="CDD" id="cd04186">
    <property type="entry name" value="GT_2_like_c"/>
    <property type="match status" value="1"/>
</dbReference>
<reference evidence="2 3" key="1">
    <citation type="submission" date="2016-10" db="EMBL/GenBank/DDBJ databases">
        <authorList>
            <person name="de Groot N.N."/>
        </authorList>
    </citation>
    <scope>NUCLEOTIDE SEQUENCE [LARGE SCALE GENOMIC DNA]</scope>
    <source>
        <strain evidence="2 3">DSM 23553</strain>
    </source>
</reference>
<name>A0A1H5P8K7_9FLAO</name>
<dbReference type="EMBL" id="FNUG01000010">
    <property type="protein sequence ID" value="SEF10253.1"/>
    <property type="molecule type" value="Genomic_DNA"/>
</dbReference>
<proteinExistence type="predicted"/>
<dbReference type="Pfam" id="PF00535">
    <property type="entry name" value="Glycos_transf_2"/>
    <property type="match status" value="1"/>
</dbReference>
<gene>
    <name evidence="2" type="ORF">SAMN04488034_11044</name>
</gene>
<keyword evidence="3" id="KW-1185">Reference proteome</keyword>
<dbReference type="Proteomes" id="UP000199448">
    <property type="component" value="Unassembled WGS sequence"/>
</dbReference>
<evidence type="ECO:0000313" key="2">
    <source>
        <dbReference type="EMBL" id="SEF10253.1"/>
    </source>
</evidence>
<feature type="domain" description="Glycosyltransferase 2-like" evidence="1">
    <location>
        <begin position="5"/>
        <end position="166"/>
    </location>
</feature>
<evidence type="ECO:0000259" key="1">
    <source>
        <dbReference type="Pfam" id="PF00535"/>
    </source>
</evidence>
<dbReference type="SUPFAM" id="SSF53448">
    <property type="entry name" value="Nucleotide-diphospho-sugar transferases"/>
    <property type="match status" value="1"/>
</dbReference>
<accession>A0A1H5P8K7</accession>
<evidence type="ECO:0000313" key="3">
    <source>
        <dbReference type="Proteomes" id="UP000199448"/>
    </source>
</evidence>
<dbReference type="AlphaFoldDB" id="A0A1H5P8K7"/>
<dbReference type="InterPro" id="IPR001173">
    <property type="entry name" value="Glyco_trans_2-like"/>
</dbReference>
<dbReference type="PANTHER" id="PTHR43179:SF7">
    <property type="entry name" value="RHAMNOSYLTRANSFERASE WBBL"/>
    <property type="match status" value="1"/>
</dbReference>
<dbReference type="InterPro" id="IPR029044">
    <property type="entry name" value="Nucleotide-diphossugar_trans"/>
</dbReference>
<dbReference type="Gene3D" id="3.90.550.10">
    <property type="entry name" value="Spore Coat Polysaccharide Biosynthesis Protein SpsA, Chain A"/>
    <property type="match status" value="1"/>
</dbReference>
<dbReference type="RefSeq" id="WP_093114204.1">
    <property type="nucleotide sequence ID" value="NZ_FNGG01000010.1"/>
</dbReference>
<dbReference type="PANTHER" id="PTHR43179">
    <property type="entry name" value="RHAMNOSYLTRANSFERASE WBBL"/>
    <property type="match status" value="1"/>
</dbReference>